<dbReference type="RefSeq" id="WP_273377298.1">
    <property type="nucleotide sequence ID" value="NZ_BAABJL010000222.1"/>
</dbReference>
<dbReference type="Proteomes" id="UP000638648">
    <property type="component" value="Unassembled WGS sequence"/>
</dbReference>
<comment type="caution">
    <text evidence="2">The sequence shown here is derived from an EMBL/GenBank/DDBJ whole genome shotgun (WGS) entry which is preliminary data.</text>
</comment>
<name>A0A927N8D9_9ACTN</name>
<accession>A0A927N8D9</accession>
<organism evidence="2 3">
    <name type="scientific">Actinopolymorpha pittospori</name>
    <dbReference type="NCBI Taxonomy" id="648752"/>
    <lineage>
        <taxon>Bacteria</taxon>
        <taxon>Bacillati</taxon>
        <taxon>Actinomycetota</taxon>
        <taxon>Actinomycetes</taxon>
        <taxon>Propionibacteriales</taxon>
        <taxon>Actinopolymorphaceae</taxon>
        <taxon>Actinopolymorpha</taxon>
    </lineage>
</organism>
<keyword evidence="3" id="KW-1185">Reference proteome</keyword>
<gene>
    <name evidence="2" type="ORF">HEB94_008951</name>
</gene>
<evidence type="ECO:0000313" key="2">
    <source>
        <dbReference type="EMBL" id="MBE1612103.1"/>
    </source>
</evidence>
<evidence type="ECO:0000256" key="1">
    <source>
        <dbReference type="SAM" id="MobiDB-lite"/>
    </source>
</evidence>
<sequence>MWSEFARGAIVAIPEQNQRSDRRPTGPSSAPAGNRTTFRPG</sequence>
<reference evidence="2" key="1">
    <citation type="submission" date="2020-10" db="EMBL/GenBank/DDBJ databases">
        <title>Sequencing the genomes of 1000 actinobacteria strains.</title>
        <authorList>
            <person name="Klenk H.-P."/>
        </authorList>
    </citation>
    <scope>NUCLEOTIDE SEQUENCE</scope>
    <source>
        <strain evidence="2">DSM 45354</strain>
    </source>
</reference>
<evidence type="ECO:0000313" key="3">
    <source>
        <dbReference type="Proteomes" id="UP000638648"/>
    </source>
</evidence>
<dbReference type="AlphaFoldDB" id="A0A927N8D9"/>
<proteinExistence type="predicted"/>
<feature type="region of interest" description="Disordered" evidence="1">
    <location>
        <begin position="1"/>
        <end position="41"/>
    </location>
</feature>
<dbReference type="EMBL" id="JADBEM010000001">
    <property type="protein sequence ID" value="MBE1612103.1"/>
    <property type="molecule type" value="Genomic_DNA"/>
</dbReference>
<protein>
    <submittedName>
        <fullName evidence="2">Uncharacterized protein</fullName>
    </submittedName>
</protein>